<evidence type="ECO:0000259" key="6">
    <source>
        <dbReference type="Pfam" id="PF17851"/>
    </source>
</evidence>
<evidence type="ECO:0000256" key="3">
    <source>
        <dbReference type="ARBA" id="ARBA00023295"/>
    </source>
</evidence>
<dbReference type="SUPFAM" id="SSF75005">
    <property type="entry name" value="Arabinanase/levansucrase/invertase"/>
    <property type="match status" value="1"/>
</dbReference>
<dbReference type="PANTHER" id="PTHR42812">
    <property type="entry name" value="BETA-XYLOSIDASE"/>
    <property type="match status" value="1"/>
</dbReference>
<dbReference type="InterPro" id="IPR051795">
    <property type="entry name" value="Glycosyl_Hydrlase_43"/>
</dbReference>
<keyword evidence="2 4" id="KW-0378">Hydrolase</keyword>
<dbReference type="InterPro" id="IPR013320">
    <property type="entry name" value="ConA-like_dom_sf"/>
</dbReference>
<dbReference type="CDD" id="cd18617">
    <property type="entry name" value="GH43_XynB-like"/>
    <property type="match status" value="1"/>
</dbReference>
<sequence>MTKYLQIFKQTLLALLVGFCASFFSMPVMAQEKQTFQNPIFPGFYPDPSILRVGEDYYMIHSTFAYFPGVPIFHSKDLVNWKQIGNILDRPEQLNLDGHNVSEGIFAPTISYKDGIFYMVTTLIKNGGNFVVTASNPAGPWSNPHWLPNVNGIDPSLFHDEDGKSYIIYNADAPNNKPEYDGHRTLRMFEFDLRNFKTVGPQHLLVNGGVDFSKKPVWIEGPHIYKVNGFYYLMAAEGGTSVHHSEVILRSKNVAGPYEPYEKNPILTQRHLPNSRPNPVSATGHADLVQTQNGEWWAIFLATRPYDSPQDYYNTGRETFLAPVTWKDGWPVINAEHDLVQYSYPKPNLPAQPKPEFPLTGNFEFQEEFNASTLPMYWLQLRTPRSSWYSLNSGKLVLDVRPESFAEKVNPSFIARRQQHIRGSASTQLGFIPQKENEFAGLVAFQNDTHYYAIGKTVKDGNPVVQLRKPDNTVLAQAALSKKESKKPILLKVEFDGSNYSFYYATKKDDWKLLKEKVDGTYLSTRTAGGFVGVVLGMYATSNGKPSSNKAVFDWFHYKGNDAVFNETAAK</sequence>
<dbReference type="Gene3D" id="2.115.10.20">
    <property type="entry name" value="Glycosyl hydrolase domain, family 43"/>
    <property type="match status" value="1"/>
</dbReference>
<dbReference type="Proteomes" id="UP001596405">
    <property type="component" value="Unassembled WGS sequence"/>
</dbReference>
<dbReference type="EMBL" id="JBHSYQ010000004">
    <property type="protein sequence ID" value="MFC6998195.1"/>
    <property type="molecule type" value="Genomic_DNA"/>
</dbReference>
<comment type="caution">
    <text evidence="7">The sequence shown here is derived from an EMBL/GenBank/DDBJ whole genome shotgun (WGS) entry which is preliminary data.</text>
</comment>
<evidence type="ECO:0000256" key="5">
    <source>
        <dbReference type="SAM" id="SignalP"/>
    </source>
</evidence>
<comment type="similarity">
    <text evidence="1 4">Belongs to the glycosyl hydrolase 43 family.</text>
</comment>
<dbReference type="Gene3D" id="2.60.120.200">
    <property type="match status" value="1"/>
</dbReference>
<dbReference type="Pfam" id="PF04616">
    <property type="entry name" value="Glyco_hydro_43"/>
    <property type="match status" value="1"/>
</dbReference>
<feature type="signal peptide" evidence="5">
    <location>
        <begin position="1"/>
        <end position="30"/>
    </location>
</feature>
<evidence type="ECO:0000313" key="8">
    <source>
        <dbReference type="Proteomes" id="UP001596405"/>
    </source>
</evidence>
<name>A0ABW2DKK2_9BACT</name>
<evidence type="ECO:0000256" key="4">
    <source>
        <dbReference type="RuleBase" id="RU361187"/>
    </source>
</evidence>
<dbReference type="PANTHER" id="PTHR42812:SF12">
    <property type="entry name" value="BETA-XYLOSIDASE-RELATED"/>
    <property type="match status" value="1"/>
</dbReference>
<dbReference type="SUPFAM" id="SSF49899">
    <property type="entry name" value="Concanavalin A-like lectins/glucanases"/>
    <property type="match status" value="1"/>
</dbReference>
<dbReference type="InterPro" id="IPR006710">
    <property type="entry name" value="Glyco_hydro_43"/>
</dbReference>
<dbReference type="InterPro" id="IPR041542">
    <property type="entry name" value="GH43_C2"/>
</dbReference>
<evidence type="ECO:0000313" key="7">
    <source>
        <dbReference type="EMBL" id="MFC6998195.1"/>
    </source>
</evidence>
<dbReference type="GO" id="GO:0016787">
    <property type="term" value="F:hydrolase activity"/>
    <property type="evidence" value="ECO:0007669"/>
    <property type="project" value="UniProtKB-KW"/>
</dbReference>
<gene>
    <name evidence="7" type="ORF">ACFQHR_11200</name>
</gene>
<keyword evidence="3 4" id="KW-0326">Glycosidase</keyword>
<evidence type="ECO:0000256" key="2">
    <source>
        <dbReference type="ARBA" id="ARBA00022801"/>
    </source>
</evidence>
<reference evidence="8" key="1">
    <citation type="journal article" date="2019" name="Int. J. Syst. Evol. Microbiol.">
        <title>The Global Catalogue of Microorganisms (GCM) 10K type strain sequencing project: providing services to taxonomists for standard genome sequencing and annotation.</title>
        <authorList>
            <consortium name="The Broad Institute Genomics Platform"/>
            <consortium name="The Broad Institute Genome Sequencing Center for Infectious Disease"/>
            <person name="Wu L."/>
            <person name="Ma J."/>
        </authorList>
    </citation>
    <scope>NUCLEOTIDE SEQUENCE [LARGE SCALE GENOMIC DNA]</scope>
    <source>
        <strain evidence="8">CGMCC 4.7393</strain>
    </source>
</reference>
<evidence type="ECO:0000256" key="1">
    <source>
        <dbReference type="ARBA" id="ARBA00009865"/>
    </source>
</evidence>
<dbReference type="RefSeq" id="WP_377130803.1">
    <property type="nucleotide sequence ID" value="NZ_JBHSYQ010000004.1"/>
</dbReference>
<organism evidence="7 8">
    <name type="scientific">Rufibacter roseus</name>
    <dbReference type="NCBI Taxonomy" id="1567108"/>
    <lineage>
        <taxon>Bacteria</taxon>
        <taxon>Pseudomonadati</taxon>
        <taxon>Bacteroidota</taxon>
        <taxon>Cytophagia</taxon>
        <taxon>Cytophagales</taxon>
        <taxon>Hymenobacteraceae</taxon>
        <taxon>Rufibacter</taxon>
    </lineage>
</organism>
<dbReference type="InterPro" id="IPR023296">
    <property type="entry name" value="Glyco_hydro_beta-prop_sf"/>
</dbReference>
<protein>
    <submittedName>
        <fullName evidence="7">Glycoside hydrolase family 43 protein</fullName>
    </submittedName>
</protein>
<dbReference type="Pfam" id="PF17851">
    <property type="entry name" value="GH43_C2"/>
    <property type="match status" value="1"/>
</dbReference>
<proteinExistence type="inferred from homology"/>
<feature type="chain" id="PRO_5046046641" evidence="5">
    <location>
        <begin position="31"/>
        <end position="571"/>
    </location>
</feature>
<keyword evidence="5" id="KW-0732">Signal</keyword>
<feature type="domain" description="Beta-xylosidase C-terminal Concanavalin A-like" evidence="6">
    <location>
        <begin position="367"/>
        <end position="559"/>
    </location>
</feature>
<accession>A0ABW2DKK2</accession>
<keyword evidence="8" id="KW-1185">Reference proteome</keyword>